<gene>
    <name evidence="2" type="ORF">PFISCL1PPCAC_9503</name>
</gene>
<evidence type="ECO:0000313" key="3">
    <source>
        <dbReference type="Proteomes" id="UP001432322"/>
    </source>
</evidence>
<comment type="caution">
    <text evidence="2">The sequence shown here is derived from an EMBL/GenBank/DDBJ whole genome shotgun (WGS) entry which is preliminary data.</text>
</comment>
<dbReference type="AlphaFoldDB" id="A0AAV5VFR7"/>
<protein>
    <submittedName>
        <fullName evidence="2">Uncharacterized protein</fullName>
    </submittedName>
</protein>
<dbReference type="EMBL" id="BTSY01000003">
    <property type="protein sequence ID" value="GMT18206.1"/>
    <property type="molecule type" value="Genomic_DNA"/>
</dbReference>
<name>A0AAV5VFR7_9BILA</name>
<accession>A0AAV5VFR7</accession>
<dbReference type="Proteomes" id="UP001432322">
    <property type="component" value="Unassembled WGS sequence"/>
</dbReference>
<feature type="region of interest" description="Disordered" evidence="1">
    <location>
        <begin position="1"/>
        <end position="28"/>
    </location>
</feature>
<evidence type="ECO:0000256" key="1">
    <source>
        <dbReference type="SAM" id="MobiDB-lite"/>
    </source>
</evidence>
<keyword evidence="3" id="KW-1185">Reference proteome</keyword>
<proteinExistence type="predicted"/>
<sequence>SPREMAGYDGRRSRSELLQQQQHYMEEPDLDVSSIVTEFAPLDDPFVPYFDAPESEMENDALNAPLECSFASDAGDIGAYYRFRPTGSYAPNTSTPRFNANSSYHSHYQQYSQQQHAAAAAAYASDAPSPPEQLEFARAAPPAGANCSPPTRDAIAEVIGDLQPELIVDNAPARVMEDQRSLKDQFMNSISAMMGDPTIARSVNCFRAKIPKDVPEEALISFLTHCIRWPMRRPLMNLLQARTSALVVEQILKTAMDAQAEPYDAALSRDAYFRITLKNSVDSLNQLHEIVRGISLSQRGFVDVSYSPVRGRVAFLGFNGNLPIRMVQPISSFIECEEEARKQLNAQFSAEITLSRCGDDLREVNITYFDTVETHPKTGRTVRVTEVNVYHIIHRVRSRVNFAPPSAPAKQHEFPVAGPMMSLSHMLEQTYTLGECFQLSRSYPQHKW</sequence>
<organism evidence="2 3">
    <name type="scientific">Pristionchus fissidentatus</name>
    <dbReference type="NCBI Taxonomy" id="1538716"/>
    <lineage>
        <taxon>Eukaryota</taxon>
        <taxon>Metazoa</taxon>
        <taxon>Ecdysozoa</taxon>
        <taxon>Nematoda</taxon>
        <taxon>Chromadorea</taxon>
        <taxon>Rhabditida</taxon>
        <taxon>Rhabditina</taxon>
        <taxon>Diplogasteromorpha</taxon>
        <taxon>Diplogasteroidea</taxon>
        <taxon>Neodiplogasteridae</taxon>
        <taxon>Pristionchus</taxon>
    </lineage>
</organism>
<evidence type="ECO:0000313" key="2">
    <source>
        <dbReference type="EMBL" id="GMT18206.1"/>
    </source>
</evidence>
<feature type="non-terminal residue" evidence="2">
    <location>
        <position position="1"/>
    </location>
</feature>
<reference evidence="2" key="1">
    <citation type="submission" date="2023-10" db="EMBL/GenBank/DDBJ databases">
        <title>Genome assembly of Pristionchus species.</title>
        <authorList>
            <person name="Yoshida K."/>
            <person name="Sommer R.J."/>
        </authorList>
    </citation>
    <scope>NUCLEOTIDE SEQUENCE</scope>
    <source>
        <strain evidence="2">RS5133</strain>
    </source>
</reference>